<protein>
    <recommendedName>
        <fullName evidence="5">Solute carrier family 2, facilitated glucose transporter member 5</fullName>
    </recommendedName>
    <alternativeName>
        <fullName evidence="13">Fructose transporter</fullName>
    </alternativeName>
    <alternativeName>
        <fullName evidence="12">Glucose transporter type 5, small intestine</fullName>
    </alternativeName>
</protein>
<name>A0A6P7WG00_9AMPH</name>
<dbReference type="FunFam" id="1.20.1250.20:FF:001511">
    <property type="entry name" value="Solute carrier family 2, facilitated glucose transporter member 5"/>
    <property type="match status" value="1"/>
</dbReference>
<dbReference type="InterPro" id="IPR045263">
    <property type="entry name" value="GLUT"/>
</dbReference>
<dbReference type="InParanoid" id="A0A6P7WG00"/>
<keyword evidence="10 15" id="KW-1133">Transmembrane helix</keyword>
<evidence type="ECO:0000256" key="6">
    <source>
        <dbReference type="ARBA" id="ARBA00022448"/>
    </source>
</evidence>
<dbReference type="Proteomes" id="UP000515156">
    <property type="component" value="Chromosome 13"/>
</dbReference>
<evidence type="ECO:0000256" key="2">
    <source>
        <dbReference type="ARBA" id="ARBA00004135"/>
    </source>
</evidence>
<dbReference type="GO" id="GO:0070837">
    <property type="term" value="P:dehydroascorbic acid transport"/>
    <property type="evidence" value="ECO:0007669"/>
    <property type="project" value="TreeGrafter"/>
</dbReference>
<dbReference type="NCBIfam" id="TIGR00879">
    <property type="entry name" value="SP"/>
    <property type="match status" value="1"/>
</dbReference>
<dbReference type="KEGG" id="muo:115456901"/>
<feature type="transmembrane region" description="Helical" evidence="15">
    <location>
        <begin position="279"/>
        <end position="301"/>
    </location>
</feature>
<proteinExistence type="inferred from homology"/>
<dbReference type="PRINTS" id="PR00171">
    <property type="entry name" value="SUGRTRNSPORT"/>
</dbReference>
<feature type="domain" description="Major facilitator superfamily (MFS) profile" evidence="16">
    <location>
        <begin position="22"/>
        <end position="465"/>
    </location>
</feature>
<feature type="transmembrane region" description="Helical" evidence="15">
    <location>
        <begin position="313"/>
        <end position="337"/>
    </location>
</feature>
<feature type="transmembrane region" description="Helical" evidence="15">
    <location>
        <begin position="411"/>
        <end position="434"/>
    </location>
</feature>
<dbReference type="GO" id="GO:0055056">
    <property type="term" value="F:D-glucose transmembrane transporter activity"/>
    <property type="evidence" value="ECO:0007669"/>
    <property type="project" value="TreeGrafter"/>
</dbReference>
<dbReference type="CTD" id="6518"/>
<comment type="similarity">
    <text evidence="4">Belongs to the major facilitator superfamily. Sugar transporter (TC 2.A.1.1) family. Glucose transporter subfamily.</text>
</comment>
<evidence type="ECO:0000256" key="12">
    <source>
        <dbReference type="ARBA" id="ARBA00029961"/>
    </source>
</evidence>
<dbReference type="InterPro" id="IPR003663">
    <property type="entry name" value="Sugar/inositol_transpt"/>
</dbReference>
<evidence type="ECO:0000256" key="11">
    <source>
        <dbReference type="ARBA" id="ARBA00023136"/>
    </source>
</evidence>
<evidence type="ECO:0000313" key="17">
    <source>
        <dbReference type="Proteomes" id="UP000515156"/>
    </source>
</evidence>
<accession>A0A6P7WG00</accession>
<dbReference type="PROSITE" id="PS00216">
    <property type="entry name" value="SUGAR_TRANSPORT_1"/>
    <property type="match status" value="1"/>
</dbReference>
<comment type="subcellular location">
    <subcellularLocation>
        <location evidence="2">Cell membrane</location>
        <location evidence="2">Sarcolemma</location>
    </subcellularLocation>
    <subcellularLocation>
        <location evidence="3">Cell membrane</location>
        <topology evidence="3">Multi-pass membrane protein</topology>
    </subcellularLocation>
</comment>
<feature type="transmembrane region" description="Helical" evidence="15">
    <location>
        <begin position="440"/>
        <end position="461"/>
    </location>
</feature>
<dbReference type="CDD" id="cd17432">
    <property type="entry name" value="MFS_GLUT_Class2"/>
    <property type="match status" value="1"/>
</dbReference>
<comment type="catalytic activity">
    <reaction evidence="1">
        <text>D-fructose(out) = D-fructose(in)</text>
        <dbReference type="Rhea" id="RHEA:60372"/>
        <dbReference type="ChEBI" id="CHEBI:37721"/>
    </reaction>
</comment>
<evidence type="ECO:0000256" key="9">
    <source>
        <dbReference type="ARBA" id="ARBA00022692"/>
    </source>
</evidence>
<evidence type="ECO:0000256" key="8">
    <source>
        <dbReference type="ARBA" id="ARBA00022597"/>
    </source>
</evidence>
<dbReference type="InterPro" id="IPR020846">
    <property type="entry name" value="MFS_dom"/>
</dbReference>
<dbReference type="PANTHER" id="PTHR23503">
    <property type="entry name" value="SOLUTE CARRIER FAMILY 2"/>
    <property type="match status" value="1"/>
</dbReference>
<feature type="transmembrane region" description="Helical" evidence="15">
    <location>
        <begin position="67"/>
        <end position="91"/>
    </location>
</feature>
<dbReference type="GO" id="GO:0042383">
    <property type="term" value="C:sarcolemma"/>
    <property type="evidence" value="ECO:0007669"/>
    <property type="project" value="UniProtKB-SubCell"/>
</dbReference>
<keyword evidence="7" id="KW-1003">Cell membrane</keyword>
<feature type="transmembrane region" description="Helical" evidence="15">
    <location>
        <begin position="195"/>
        <end position="214"/>
    </location>
</feature>
<evidence type="ECO:0000256" key="7">
    <source>
        <dbReference type="ARBA" id="ARBA00022475"/>
    </source>
</evidence>
<keyword evidence="9 15" id="KW-0812">Transmembrane</keyword>
<dbReference type="GO" id="GO:1990539">
    <property type="term" value="P:fructose import across plasma membrane"/>
    <property type="evidence" value="ECO:0007669"/>
    <property type="project" value="UniProtKB-ARBA"/>
</dbReference>
<evidence type="ECO:0000256" key="4">
    <source>
        <dbReference type="ARBA" id="ARBA00007004"/>
    </source>
</evidence>
<dbReference type="FunCoup" id="A0A6P7WG00">
    <property type="interactions" value="263"/>
</dbReference>
<dbReference type="GO" id="GO:0046323">
    <property type="term" value="P:D-glucose import"/>
    <property type="evidence" value="ECO:0007669"/>
    <property type="project" value="TreeGrafter"/>
</dbReference>
<evidence type="ECO:0000256" key="15">
    <source>
        <dbReference type="SAM" id="Phobius"/>
    </source>
</evidence>
<evidence type="ECO:0000256" key="1">
    <source>
        <dbReference type="ARBA" id="ARBA00000590"/>
    </source>
</evidence>
<keyword evidence="8 18" id="KW-0762">Sugar transport</keyword>
<dbReference type="Pfam" id="PF00083">
    <property type="entry name" value="Sugar_tr"/>
    <property type="match status" value="1"/>
</dbReference>
<dbReference type="Gene3D" id="1.20.1250.20">
    <property type="entry name" value="MFS general substrate transporter like domains"/>
    <property type="match status" value="1"/>
</dbReference>
<dbReference type="PANTHER" id="PTHR23503:SF32">
    <property type="entry name" value="SOLUTE CARRIER FAMILY 2, FACILITATED GLUCOSE TRANSPORTER MEMBER 5"/>
    <property type="match status" value="1"/>
</dbReference>
<feature type="transmembrane region" description="Helical" evidence="15">
    <location>
        <begin position="103"/>
        <end position="122"/>
    </location>
</feature>
<evidence type="ECO:0000256" key="10">
    <source>
        <dbReference type="ARBA" id="ARBA00022989"/>
    </source>
</evidence>
<evidence type="ECO:0000256" key="13">
    <source>
        <dbReference type="ARBA" id="ARBA00031099"/>
    </source>
</evidence>
<keyword evidence="6 14" id="KW-0813">Transport</keyword>
<feature type="transmembrane region" description="Helical" evidence="15">
    <location>
        <begin position="163"/>
        <end position="183"/>
    </location>
</feature>
<keyword evidence="11 15" id="KW-0472">Membrane</keyword>
<reference evidence="18" key="1">
    <citation type="submission" date="2025-08" db="UniProtKB">
        <authorList>
            <consortium name="RefSeq"/>
        </authorList>
    </citation>
    <scope>IDENTIFICATION</scope>
</reference>
<evidence type="ECO:0000256" key="3">
    <source>
        <dbReference type="ARBA" id="ARBA00004651"/>
    </source>
</evidence>
<dbReference type="InterPro" id="IPR005829">
    <property type="entry name" value="Sugar_transporter_CS"/>
</dbReference>
<organism evidence="17 18">
    <name type="scientific">Microcaecilia unicolor</name>
    <dbReference type="NCBI Taxonomy" id="1415580"/>
    <lineage>
        <taxon>Eukaryota</taxon>
        <taxon>Metazoa</taxon>
        <taxon>Chordata</taxon>
        <taxon>Craniata</taxon>
        <taxon>Vertebrata</taxon>
        <taxon>Euteleostomi</taxon>
        <taxon>Amphibia</taxon>
        <taxon>Gymnophiona</taxon>
        <taxon>Siphonopidae</taxon>
        <taxon>Microcaecilia</taxon>
    </lineage>
</organism>
<dbReference type="InterPro" id="IPR005828">
    <property type="entry name" value="MFS_sugar_transport-like"/>
</dbReference>
<dbReference type="GO" id="GO:0005353">
    <property type="term" value="F:fructose transmembrane transporter activity"/>
    <property type="evidence" value="ECO:0007669"/>
    <property type="project" value="UniProtKB-ARBA"/>
</dbReference>
<keyword evidence="17" id="KW-1185">Reference proteome</keyword>
<evidence type="ECO:0000259" key="16">
    <source>
        <dbReference type="PROSITE" id="PS50850"/>
    </source>
</evidence>
<evidence type="ECO:0000256" key="14">
    <source>
        <dbReference type="RuleBase" id="RU003346"/>
    </source>
</evidence>
<feature type="transmembrane region" description="Helical" evidence="15">
    <location>
        <begin position="344"/>
        <end position="364"/>
    </location>
</feature>
<feature type="transmembrane region" description="Helical" evidence="15">
    <location>
        <begin position="12"/>
        <end position="35"/>
    </location>
</feature>
<feature type="transmembrane region" description="Helical" evidence="15">
    <location>
        <begin position="370"/>
        <end position="390"/>
    </location>
</feature>
<sequence length="512" mass="56206">MEKVSESVEQKGKLTLVLVLVTLISTFGSSFQYGYNVASINSPTPFMKEFYNQTYSSRTGQYTSESILIMLWSLTVSVYPLGGFVGSLLVAPLVNSIGRKGTLLFNNIFSIIPAIMMGFSELAGSFEIIIVARFLIGICAGLSSNVVPMYLGEMSPKNLRGAIGVVPQLFITIGILMAQIFGIRNILGNYKGWPVLLAVTGIPAVLELIFLPFFPESPRYCLIQKGDEEKARKGLKRLRGCENVDVEIEEMQLEDHSEKAEGRLTVLNLCSFRPLRWQLLSIIAMNMGQQLSGINAVYYYADSIYSSAGVEDSLVQYITVGTGSVNVVMTLLAALIVDALGRRILLLTGFGICFISCAVLTVALKLQESISWMSYISIACVVMFVIGHAIGPSPIPYVVTTEMFRQSSRPAAFMVAGSVHWLSNFTVGLIFPYLEKGLGPYSFIIFGAVCLLTLIYIYFIVPETKNKTFLEVSQIMAKRNGLEACTDSKEIHSLNLGLPVVAEKETVNITTF</sequence>
<dbReference type="AlphaFoldDB" id="A0A6P7WG00"/>
<evidence type="ECO:0000256" key="5">
    <source>
        <dbReference type="ARBA" id="ARBA00015973"/>
    </source>
</evidence>
<feature type="transmembrane region" description="Helical" evidence="15">
    <location>
        <begin position="128"/>
        <end position="151"/>
    </location>
</feature>
<dbReference type="OrthoDB" id="4540492at2759"/>
<dbReference type="PROSITE" id="PS00217">
    <property type="entry name" value="SUGAR_TRANSPORT_2"/>
    <property type="match status" value="1"/>
</dbReference>
<dbReference type="SUPFAM" id="SSF103473">
    <property type="entry name" value="MFS general substrate transporter"/>
    <property type="match status" value="1"/>
</dbReference>
<dbReference type="RefSeq" id="XP_030042147.1">
    <property type="nucleotide sequence ID" value="XM_030186287.1"/>
</dbReference>
<gene>
    <name evidence="18" type="primary">SLC2A5</name>
</gene>
<evidence type="ECO:0000313" key="18">
    <source>
        <dbReference type="RefSeq" id="XP_030042147.1"/>
    </source>
</evidence>
<dbReference type="PROSITE" id="PS50850">
    <property type="entry name" value="MFS"/>
    <property type="match status" value="1"/>
</dbReference>
<dbReference type="InterPro" id="IPR036259">
    <property type="entry name" value="MFS_trans_sf"/>
</dbReference>
<dbReference type="GeneID" id="115456901"/>